<keyword evidence="15" id="KW-0413">Isomerase</keyword>
<dbReference type="OrthoDB" id="9768393at2"/>
<dbReference type="AlphaFoldDB" id="A0A506UCP0"/>
<name>A0A506UCP0_9HYPH</name>
<keyword evidence="5" id="KW-0812">Transmembrane</keyword>
<evidence type="ECO:0000256" key="11">
    <source>
        <dbReference type="ARBA" id="ARBA00038408"/>
    </source>
</evidence>
<gene>
    <name evidence="15" type="ORF">FJU11_04015</name>
</gene>
<comment type="subcellular location">
    <subcellularLocation>
        <location evidence="1">Cell inner membrane</location>
        <topology evidence="1">Single-pass type II membrane protein</topology>
        <orientation evidence="1">Periplasmic side</orientation>
    </subcellularLocation>
</comment>
<dbReference type="GO" id="GO:0005886">
    <property type="term" value="C:plasma membrane"/>
    <property type="evidence" value="ECO:0007669"/>
    <property type="project" value="UniProtKB-SubCell"/>
</dbReference>
<dbReference type="Pfam" id="PF13145">
    <property type="entry name" value="Rotamase_2"/>
    <property type="match status" value="1"/>
</dbReference>
<evidence type="ECO:0000256" key="7">
    <source>
        <dbReference type="ARBA" id="ARBA00023136"/>
    </source>
</evidence>
<dbReference type="InterPro" id="IPR000297">
    <property type="entry name" value="PPIase_PpiC"/>
</dbReference>
<dbReference type="PANTHER" id="PTHR47529">
    <property type="entry name" value="PEPTIDYL-PROLYL CIS-TRANS ISOMERASE D"/>
    <property type="match status" value="1"/>
</dbReference>
<evidence type="ECO:0000256" key="2">
    <source>
        <dbReference type="ARBA" id="ARBA00018370"/>
    </source>
</evidence>
<evidence type="ECO:0000256" key="10">
    <source>
        <dbReference type="ARBA" id="ARBA00031484"/>
    </source>
</evidence>
<protein>
    <recommendedName>
        <fullName evidence="2">Parvulin-like PPIase</fullName>
    </recommendedName>
    <alternativeName>
        <fullName evidence="9">Peptidyl-prolyl cis-trans isomerase plp</fullName>
    </alternativeName>
    <alternativeName>
        <fullName evidence="12">Periplasmic chaperone PpiD</fullName>
    </alternativeName>
    <alternativeName>
        <fullName evidence="13">Periplasmic folding chaperone</fullName>
    </alternativeName>
    <alternativeName>
        <fullName evidence="10">Rotamase plp</fullName>
    </alternativeName>
</protein>
<evidence type="ECO:0000256" key="3">
    <source>
        <dbReference type="ARBA" id="ARBA00022475"/>
    </source>
</evidence>
<evidence type="ECO:0000256" key="5">
    <source>
        <dbReference type="ARBA" id="ARBA00022692"/>
    </source>
</evidence>
<comment type="similarity">
    <text evidence="11">Belongs to the PpiD chaperone family.</text>
</comment>
<keyword evidence="7" id="KW-0472">Membrane</keyword>
<keyword evidence="3" id="KW-1003">Cell membrane</keyword>
<dbReference type="Pfam" id="PF13624">
    <property type="entry name" value="SurA_N_3"/>
    <property type="match status" value="1"/>
</dbReference>
<evidence type="ECO:0000256" key="8">
    <source>
        <dbReference type="ARBA" id="ARBA00023186"/>
    </source>
</evidence>
<organism evidence="15 16">
    <name type="scientific">Pararhizobium mangrovi</name>
    <dbReference type="NCBI Taxonomy" id="2590452"/>
    <lineage>
        <taxon>Bacteria</taxon>
        <taxon>Pseudomonadati</taxon>
        <taxon>Pseudomonadota</taxon>
        <taxon>Alphaproteobacteria</taxon>
        <taxon>Hyphomicrobiales</taxon>
        <taxon>Rhizobiaceae</taxon>
        <taxon>Rhizobium/Agrobacterium group</taxon>
        <taxon>Pararhizobium</taxon>
    </lineage>
</organism>
<dbReference type="PANTHER" id="PTHR47529:SF1">
    <property type="entry name" value="PERIPLASMIC CHAPERONE PPID"/>
    <property type="match status" value="1"/>
</dbReference>
<accession>A0A506UCP0</accession>
<evidence type="ECO:0000256" key="4">
    <source>
        <dbReference type="ARBA" id="ARBA00022519"/>
    </source>
</evidence>
<evidence type="ECO:0000259" key="14">
    <source>
        <dbReference type="Pfam" id="PF13145"/>
    </source>
</evidence>
<feature type="domain" description="PpiC" evidence="14">
    <location>
        <begin position="249"/>
        <end position="369"/>
    </location>
</feature>
<dbReference type="SUPFAM" id="SSF109998">
    <property type="entry name" value="Triger factor/SurA peptide-binding domain-like"/>
    <property type="match status" value="1"/>
</dbReference>
<keyword evidence="4" id="KW-0997">Cell inner membrane</keyword>
<keyword evidence="8" id="KW-0143">Chaperone</keyword>
<comment type="caution">
    <text evidence="15">The sequence shown here is derived from an EMBL/GenBank/DDBJ whole genome shotgun (WGS) entry which is preliminary data.</text>
</comment>
<dbReference type="InterPro" id="IPR027304">
    <property type="entry name" value="Trigger_fact/SurA_dom_sf"/>
</dbReference>
<dbReference type="Proteomes" id="UP000320314">
    <property type="component" value="Unassembled WGS sequence"/>
</dbReference>
<keyword evidence="6" id="KW-1133">Transmembrane helix</keyword>
<sequence length="631" mass="68101">MMDLMRRAAQTWAAKLLLIVLVLSFGVWGISGTVMNGIGGGDAVVKVGNIDVSSNEFRLAYRRDLAMLSQQFNTQLTPEQAKALGVEQRVYSQLASSATLDQLAENMDLGISQDELAKTIGSDPAFQDSSGNFSRQTFQSTLANAGMTQKDYIADQGHAAVRRQIVEALAGGMQPPVTLVNATLQHENATRDVEYLLVTKDMIDPIGDPSDKQLQSYYDAHKSDYQASEFRKIAYAALTPQTIADPGSVSEKQAREYYEQNADQYGTPERRTVEQLSFPDQKVAEAAKDKLDEGTSFEALAKEQGKSADDIKLGTFSRKDFPGKNLAEAAFSLKNAGDTSGVVKGAFGPVILKVTNIEAGNTKPFDQVEGEIRKQIATQNAGDRISDVLTSYQDDRAGGASLVEAAKKEGLKPVVVDAVNRQGETPKGKKLDLPKQGELLKAAFDNPQGEEIQPLNYGTAGYLWVEVLNVDKAHQRPLKEVRDQVASDWKAEQTDKAVAAKAKAIRKKITGDTTLKAVADELGVGLQTKQGIKRSGGDAVFGDAAVAAAFEGPQGLVAVAPAANPPEQIVLHVTGVHNGTQQGYDALPDQALTAMTNRMKNTVFGEMVTMLQKKYGVSINQQLGQQAIQQY</sequence>
<dbReference type="SUPFAM" id="SSF54534">
    <property type="entry name" value="FKBP-like"/>
    <property type="match status" value="1"/>
</dbReference>
<dbReference type="Gene3D" id="3.10.50.40">
    <property type="match status" value="1"/>
</dbReference>
<dbReference type="EMBL" id="VHLH01000004">
    <property type="protein sequence ID" value="TPW31368.1"/>
    <property type="molecule type" value="Genomic_DNA"/>
</dbReference>
<evidence type="ECO:0000313" key="15">
    <source>
        <dbReference type="EMBL" id="TPW31368.1"/>
    </source>
</evidence>
<evidence type="ECO:0000256" key="13">
    <source>
        <dbReference type="ARBA" id="ARBA00042775"/>
    </source>
</evidence>
<evidence type="ECO:0000256" key="12">
    <source>
        <dbReference type="ARBA" id="ARBA00040743"/>
    </source>
</evidence>
<evidence type="ECO:0000256" key="1">
    <source>
        <dbReference type="ARBA" id="ARBA00004382"/>
    </source>
</evidence>
<dbReference type="GO" id="GO:0003755">
    <property type="term" value="F:peptidyl-prolyl cis-trans isomerase activity"/>
    <property type="evidence" value="ECO:0007669"/>
    <property type="project" value="InterPro"/>
</dbReference>
<keyword evidence="16" id="KW-1185">Reference proteome</keyword>
<dbReference type="RefSeq" id="WP_141165731.1">
    <property type="nucleotide sequence ID" value="NZ_VHLH01000004.1"/>
</dbReference>
<proteinExistence type="inferred from homology"/>
<dbReference type="InterPro" id="IPR046357">
    <property type="entry name" value="PPIase_dom_sf"/>
</dbReference>
<evidence type="ECO:0000256" key="6">
    <source>
        <dbReference type="ARBA" id="ARBA00022989"/>
    </source>
</evidence>
<evidence type="ECO:0000313" key="16">
    <source>
        <dbReference type="Proteomes" id="UP000320314"/>
    </source>
</evidence>
<evidence type="ECO:0000256" key="9">
    <source>
        <dbReference type="ARBA" id="ARBA00030642"/>
    </source>
</evidence>
<reference evidence="15 16" key="1">
    <citation type="submission" date="2019-06" db="EMBL/GenBank/DDBJ databases">
        <authorList>
            <person name="Li M."/>
        </authorList>
    </citation>
    <scope>NUCLEOTIDE SEQUENCE [LARGE SCALE GENOMIC DNA]</scope>
    <source>
        <strain evidence="15 16">BGMRC6574</strain>
    </source>
</reference>
<dbReference type="InterPro" id="IPR052029">
    <property type="entry name" value="PpiD_chaperone"/>
</dbReference>